<gene>
    <name evidence="1" type="ORF">KP509_03G084400</name>
</gene>
<reference evidence="1" key="1">
    <citation type="submission" date="2021-08" db="EMBL/GenBank/DDBJ databases">
        <title>WGS assembly of Ceratopteris richardii.</title>
        <authorList>
            <person name="Marchant D.B."/>
            <person name="Chen G."/>
            <person name="Jenkins J."/>
            <person name="Shu S."/>
            <person name="Leebens-Mack J."/>
            <person name="Grimwood J."/>
            <person name="Schmutz J."/>
            <person name="Soltis P."/>
            <person name="Soltis D."/>
            <person name="Chen Z.-H."/>
        </authorList>
    </citation>
    <scope>NUCLEOTIDE SEQUENCE</scope>
    <source>
        <strain evidence="1">Whitten #5841</strain>
        <tissue evidence="1">Leaf</tissue>
    </source>
</reference>
<protein>
    <submittedName>
        <fullName evidence="1">Uncharacterized protein</fullName>
    </submittedName>
</protein>
<evidence type="ECO:0000313" key="2">
    <source>
        <dbReference type="Proteomes" id="UP000825935"/>
    </source>
</evidence>
<proteinExistence type="predicted"/>
<organism evidence="1 2">
    <name type="scientific">Ceratopteris richardii</name>
    <name type="common">Triangle waterfern</name>
    <dbReference type="NCBI Taxonomy" id="49495"/>
    <lineage>
        <taxon>Eukaryota</taxon>
        <taxon>Viridiplantae</taxon>
        <taxon>Streptophyta</taxon>
        <taxon>Embryophyta</taxon>
        <taxon>Tracheophyta</taxon>
        <taxon>Polypodiopsida</taxon>
        <taxon>Polypodiidae</taxon>
        <taxon>Polypodiales</taxon>
        <taxon>Pteridineae</taxon>
        <taxon>Pteridaceae</taxon>
        <taxon>Parkerioideae</taxon>
        <taxon>Ceratopteris</taxon>
    </lineage>
</organism>
<comment type="caution">
    <text evidence="1">The sequence shown here is derived from an EMBL/GenBank/DDBJ whole genome shotgun (WGS) entry which is preliminary data.</text>
</comment>
<dbReference type="AlphaFoldDB" id="A0A8T2V9J0"/>
<dbReference type="Proteomes" id="UP000825935">
    <property type="component" value="Chromosome 3"/>
</dbReference>
<dbReference type="EMBL" id="CM035408">
    <property type="protein sequence ID" value="KAH7442355.1"/>
    <property type="molecule type" value="Genomic_DNA"/>
</dbReference>
<name>A0A8T2V9J0_CERRI</name>
<accession>A0A8T2V9J0</accession>
<evidence type="ECO:0000313" key="1">
    <source>
        <dbReference type="EMBL" id="KAH7442355.1"/>
    </source>
</evidence>
<keyword evidence="2" id="KW-1185">Reference proteome</keyword>
<sequence>MDIRNRSSSKDVGEKYQNFIRIPHIKVVDRERNLVQCSYPDRLHLPRTRERERERERDRLTIDKEERDTDMSTFRKILQVELRNGAVKLREIHSLDRLYNRCMERERERCHCQSV</sequence>